<dbReference type="EMBL" id="CP007142">
    <property type="protein sequence ID" value="AJQ94483.1"/>
    <property type="molecule type" value="Genomic_DNA"/>
</dbReference>
<feature type="compositionally biased region" description="Polar residues" evidence="1">
    <location>
        <begin position="1"/>
        <end position="13"/>
    </location>
</feature>
<reference evidence="3 4" key="1">
    <citation type="submission" date="2014-01" db="EMBL/GenBank/DDBJ databases">
        <title>Full genme sequencing of cellulolytic bacterium Gynuella sunshinyii YC6258T gen. nov., sp. nov.</title>
        <authorList>
            <person name="Khan H."/>
            <person name="Chung E.J."/>
            <person name="Chung Y.R."/>
        </authorList>
    </citation>
    <scope>NUCLEOTIDE SEQUENCE [LARGE SCALE GENOMIC DNA]</scope>
    <source>
        <strain evidence="3 4">YC6258</strain>
    </source>
</reference>
<gene>
    <name evidence="3" type="ORF">YC6258_02445</name>
</gene>
<dbReference type="RefSeq" id="WP_144407612.1">
    <property type="nucleotide sequence ID" value="NZ_CP007142.1"/>
</dbReference>
<dbReference type="InterPro" id="IPR037682">
    <property type="entry name" value="TonB_C"/>
</dbReference>
<dbReference type="Gene3D" id="3.30.1150.10">
    <property type="match status" value="1"/>
</dbReference>
<keyword evidence="4" id="KW-1185">Reference proteome</keyword>
<dbReference type="AlphaFoldDB" id="A0A0C5VMA6"/>
<name>A0A0C5VMA6_9GAMM</name>
<evidence type="ECO:0000256" key="1">
    <source>
        <dbReference type="SAM" id="MobiDB-lite"/>
    </source>
</evidence>
<dbReference type="GO" id="GO:0055085">
    <property type="term" value="P:transmembrane transport"/>
    <property type="evidence" value="ECO:0007669"/>
    <property type="project" value="InterPro"/>
</dbReference>
<feature type="domain" description="TonB C-terminal" evidence="2">
    <location>
        <begin position="121"/>
        <end position="210"/>
    </location>
</feature>
<dbReference type="PROSITE" id="PS52015">
    <property type="entry name" value="TONB_CTD"/>
    <property type="match status" value="1"/>
</dbReference>
<dbReference type="KEGG" id="gsn:YC6258_02445"/>
<protein>
    <submittedName>
        <fullName evidence="3">Periplasmic protein TonB, links inner and outer membrane</fullName>
    </submittedName>
</protein>
<feature type="compositionally biased region" description="Low complexity" evidence="1">
    <location>
        <begin position="57"/>
        <end position="70"/>
    </location>
</feature>
<evidence type="ECO:0000259" key="2">
    <source>
        <dbReference type="PROSITE" id="PS52015"/>
    </source>
</evidence>
<proteinExistence type="predicted"/>
<dbReference type="Proteomes" id="UP000032266">
    <property type="component" value="Chromosome"/>
</dbReference>
<accession>A0A0C5VMA6</accession>
<dbReference type="STRING" id="1445510.YC6258_02445"/>
<evidence type="ECO:0000313" key="4">
    <source>
        <dbReference type="Proteomes" id="UP000032266"/>
    </source>
</evidence>
<organism evidence="3 4">
    <name type="scientific">Gynuella sunshinyii YC6258</name>
    <dbReference type="NCBI Taxonomy" id="1445510"/>
    <lineage>
        <taxon>Bacteria</taxon>
        <taxon>Pseudomonadati</taxon>
        <taxon>Pseudomonadota</taxon>
        <taxon>Gammaproteobacteria</taxon>
        <taxon>Oceanospirillales</taxon>
        <taxon>Saccharospirillaceae</taxon>
        <taxon>Gynuella</taxon>
    </lineage>
</organism>
<evidence type="ECO:0000313" key="3">
    <source>
        <dbReference type="EMBL" id="AJQ94483.1"/>
    </source>
</evidence>
<dbReference type="HOGENOM" id="CLU_1308672_0_0_6"/>
<feature type="region of interest" description="Disordered" evidence="1">
    <location>
        <begin position="1"/>
        <end position="117"/>
    </location>
</feature>
<sequence>MPSLQIQHQQTSRDIIHPIEINLSVQNPTTVTPEAENPTTTIKGSAPQPENPLPQVTTHTKSTTTTFKPTLSPRKPAPSPEPIHNPKSPHPTSDRDNTLHPDPKKVPSKPETTESNKQEIALKQWLAGQINQYKRYPDRAIKKGIEEKILVNIQVKADGLIDTFDFMTPPVSVILKNETKRVLRKVQKGSQYCCLDSDMQVTLTIEYQLQ</sequence>
<feature type="compositionally biased region" description="Polar residues" evidence="1">
    <location>
        <begin position="23"/>
        <end position="43"/>
    </location>
</feature>
<feature type="compositionally biased region" description="Basic and acidic residues" evidence="1">
    <location>
        <begin position="92"/>
        <end position="105"/>
    </location>
</feature>